<dbReference type="Proteomes" id="UP000245464">
    <property type="component" value="Chromosome 1"/>
</dbReference>
<dbReference type="KEGG" id="ptrr:6339279"/>
<keyword evidence="2" id="KW-0812">Transmembrane</keyword>
<name>A0A2W1DN98_9PLEO</name>
<feature type="compositionally biased region" description="Polar residues" evidence="1">
    <location>
        <begin position="650"/>
        <end position="660"/>
    </location>
</feature>
<dbReference type="AlphaFoldDB" id="A0A2W1DN98"/>
<feature type="transmembrane region" description="Helical" evidence="2">
    <location>
        <begin position="569"/>
        <end position="591"/>
    </location>
</feature>
<dbReference type="PANTHER" id="PTHR35394">
    <property type="entry name" value="DUF3176 DOMAIN-CONTAINING PROTEIN"/>
    <property type="match status" value="1"/>
</dbReference>
<evidence type="ECO:0000256" key="1">
    <source>
        <dbReference type="SAM" id="MobiDB-lite"/>
    </source>
</evidence>
<dbReference type="GeneID" id="6339279"/>
<protein>
    <submittedName>
        <fullName evidence="3">DUF3176 domain containing protein</fullName>
    </submittedName>
</protein>
<dbReference type="RefSeq" id="XP_001931772.1">
    <property type="nucleotide sequence ID" value="XM_001931737.1"/>
</dbReference>
<feature type="region of interest" description="Disordered" evidence="1">
    <location>
        <begin position="647"/>
        <end position="673"/>
    </location>
</feature>
<reference evidence="3 4" key="1">
    <citation type="journal article" date="2018" name="BMC Genomics">
        <title>Comparative genomics of the wheat fungal pathogen Pyrenophora tritici-repentis reveals chromosomal variations and genome plasticity.</title>
        <authorList>
            <person name="Moolhuijzen P."/>
            <person name="See P.T."/>
            <person name="Hane J.K."/>
            <person name="Shi G."/>
            <person name="Liu Z."/>
            <person name="Oliver R.P."/>
            <person name="Moffat C.S."/>
        </authorList>
    </citation>
    <scope>NUCLEOTIDE SEQUENCE [LARGE SCALE GENOMIC DNA]</scope>
    <source>
        <strain evidence="3">M4</strain>
    </source>
</reference>
<evidence type="ECO:0000313" key="3">
    <source>
        <dbReference type="EMBL" id="KAF7577633.1"/>
    </source>
</evidence>
<gene>
    <name evidence="3" type="ORF">PtrM4_018730</name>
</gene>
<dbReference type="Pfam" id="PF11374">
    <property type="entry name" value="DUF3176"/>
    <property type="match status" value="1"/>
</dbReference>
<keyword evidence="2" id="KW-1133">Transmembrane helix</keyword>
<accession>A0A2W1DN98</accession>
<evidence type="ECO:0000256" key="2">
    <source>
        <dbReference type="SAM" id="Phobius"/>
    </source>
</evidence>
<organism evidence="3 4">
    <name type="scientific">Pyrenophora tritici-repentis</name>
    <dbReference type="NCBI Taxonomy" id="45151"/>
    <lineage>
        <taxon>Eukaryota</taxon>
        <taxon>Fungi</taxon>
        <taxon>Dikarya</taxon>
        <taxon>Ascomycota</taxon>
        <taxon>Pezizomycotina</taxon>
        <taxon>Dothideomycetes</taxon>
        <taxon>Pleosporomycetidae</taxon>
        <taxon>Pleosporales</taxon>
        <taxon>Pleosporineae</taxon>
        <taxon>Pleosporaceae</taxon>
        <taxon>Pyrenophora</taxon>
    </lineage>
</organism>
<keyword evidence="2" id="KW-0472">Membrane</keyword>
<dbReference type="OMA" id="LMLLYRT"/>
<comment type="caution">
    <text evidence="3">The sequence shown here is derived from an EMBL/GenBank/DDBJ whole genome shotgun (WGS) entry which is preliminary data.</text>
</comment>
<sequence>MATQYESGDTPAQNMRNFEPSTTYLFHEDKKQKPSLDFTQRIERALARYNASDNVFKRWLFETLSWLVSASCMVAIILINLRIKSKPMVQEPSSLNWINVLGKISSAALIVPTTEALGQLKWNWFHKSKAMWDFEIFDKASRGPLGALMLLYRTKGRSLAALGALLIVLLLAIDTFFQQVVDLPDRWKLHASSGVLPRTIHYVGQVPNAYVDGVEMLSDDKDMFHTVEKFAYGNGTQPVPFGNGTRPDIPLSCPTSNCTWPVYDTLGVCSQCADISEHLDFACMVNTVDWTSSLSGGFMVEGGYPNATMCGYFLNITSHNPILMSGYIVNSNTSAYSETLIMRTLPLTTTLLHEPLYGNGSINFKEFRNTIQDVLIVSAVNGSAASVHRNETPIAQECVLTWCVKTMQSSYSLGEYKEEILETFINTTSGPWPWIASSFSDGTSNGTDSFFLQDIHIDIGITPSGRNISGYGMANSSVASITVGFTDVFPAFATVMNESSVPLLRYKTWMANVAWNRILDFNPWISPNNVTRHMERFATAMTNIIRSSENMEMLSGDAWVMETFISVRWAWLSFPFILLVLTLVFLVSTIMKTSKDNETRLFKNSAMPTLIYGLPKETQGQFTNSSTWNSTKETKKVRIRLNPKTGWRVSGQSQLSTSPQLPRPAVQPHHSWI</sequence>
<dbReference type="InterPro" id="IPR021514">
    <property type="entry name" value="DUF3176"/>
</dbReference>
<dbReference type="EMBL" id="NQIK02000001">
    <property type="protein sequence ID" value="KAF7577633.1"/>
    <property type="molecule type" value="Genomic_DNA"/>
</dbReference>
<evidence type="ECO:0000313" key="4">
    <source>
        <dbReference type="Proteomes" id="UP000245464"/>
    </source>
</evidence>
<dbReference type="PANTHER" id="PTHR35394:SF5">
    <property type="entry name" value="DUF3176 DOMAIN-CONTAINING PROTEIN"/>
    <property type="match status" value="1"/>
</dbReference>
<proteinExistence type="predicted"/>
<feature type="transmembrane region" description="Helical" evidence="2">
    <location>
        <begin position="159"/>
        <end position="177"/>
    </location>
</feature>
<feature type="transmembrane region" description="Helical" evidence="2">
    <location>
        <begin position="63"/>
        <end position="81"/>
    </location>
</feature>